<proteinExistence type="inferred from homology"/>
<dbReference type="SUPFAM" id="SSF111369">
    <property type="entry name" value="HlyD-like secretion proteins"/>
    <property type="match status" value="1"/>
</dbReference>
<feature type="domain" description="Multidrug resistance protein MdtA-like beta-barrel" evidence="6">
    <location>
        <begin position="215"/>
        <end position="292"/>
    </location>
</feature>
<comment type="similarity">
    <text evidence="2">Belongs to the membrane fusion protein (MFP) (TC 8.A.1) family.</text>
</comment>
<organism evidence="8 9">
    <name type="scientific">Venatoribacter cucullus</name>
    <dbReference type="NCBI Taxonomy" id="2661630"/>
    <lineage>
        <taxon>Bacteria</taxon>
        <taxon>Pseudomonadati</taxon>
        <taxon>Pseudomonadota</taxon>
        <taxon>Gammaproteobacteria</taxon>
        <taxon>Oceanospirillales</taxon>
        <taxon>Oceanospirillaceae</taxon>
        <taxon>Venatoribacter</taxon>
    </lineage>
</organism>
<keyword evidence="3" id="KW-0175">Coiled coil</keyword>
<dbReference type="InterPro" id="IPR006143">
    <property type="entry name" value="RND_pump_MFP"/>
</dbReference>
<evidence type="ECO:0000256" key="1">
    <source>
        <dbReference type="ARBA" id="ARBA00004519"/>
    </source>
</evidence>
<dbReference type="KEGG" id="vcw:GJQ55_04605"/>
<protein>
    <submittedName>
        <fullName evidence="8">Efflux RND transporter periplasmic adaptor subunit</fullName>
    </submittedName>
</protein>
<dbReference type="PANTHER" id="PTHR30158:SF3">
    <property type="entry name" value="MULTIDRUG EFFLUX PUMP SUBUNIT ACRA-RELATED"/>
    <property type="match status" value="1"/>
</dbReference>
<accession>A0A9X7YP97</accession>
<dbReference type="AlphaFoldDB" id="A0A9X7YP97"/>
<evidence type="ECO:0000259" key="7">
    <source>
        <dbReference type="Pfam" id="PF25967"/>
    </source>
</evidence>
<dbReference type="InterPro" id="IPR058625">
    <property type="entry name" value="MdtA-like_BSH"/>
</dbReference>
<dbReference type="FunFam" id="2.40.420.20:FF:000001">
    <property type="entry name" value="Efflux RND transporter periplasmic adaptor subunit"/>
    <property type="match status" value="1"/>
</dbReference>
<feature type="domain" description="Multidrug resistance protein MdtA-like barrel-sandwich hybrid" evidence="5">
    <location>
        <begin position="68"/>
        <end position="210"/>
    </location>
</feature>
<comment type="subcellular location">
    <subcellularLocation>
        <location evidence="1">Cell inner membrane</location>
        <topology evidence="1">Lipid-anchor</topology>
    </subcellularLocation>
</comment>
<dbReference type="InterPro" id="IPR058624">
    <property type="entry name" value="MdtA-like_HH"/>
</dbReference>
<dbReference type="Proteomes" id="UP000596074">
    <property type="component" value="Chromosome"/>
</dbReference>
<dbReference type="GO" id="GO:0005886">
    <property type="term" value="C:plasma membrane"/>
    <property type="evidence" value="ECO:0007669"/>
    <property type="project" value="UniProtKB-SubCell"/>
</dbReference>
<dbReference type="PROSITE" id="PS51257">
    <property type="entry name" value="PROKAR_LIPOPROTEIN"/>
    <property type="match status" value="1"/>
</dbReference>
<name>A0A9X7YP97_9GAMM</name>
<dbReference type="InterPro" id="IPR058626">
    <property type="entry name" value="MdtA-like_b-barrel"/>
</dbReference>
<dbReference type="Gene3D" id="2.40.50.100">
    <property type="match status" value="1"/>
</dbReference>
<dbReference type="GO" id="GO:0022857">
    <property type="term" value="F:transmembrane transporter activity"/>
    <property type="evidence" value="ECO:0007669"/>
    <property type="project" value="InterPro"/>
</dbReference>
<feature type="domain" description="Multidrug resistance protein MdtA-like alpha-helical hairpin" evidence="4">
    <location>
        <begin position="109"/>
        <end position="178"/>
    </location>
</feature>
<evidence type="ECO:0000313" key="8">
    <source>
        <dbReference type="EMBL" id="QQD23802.1"/>
    </source>
</evidence>
<dbReference type="Pfam" id="PF25876">
    <property type="entry name" value="HH_MFP_RND"/>
    <property type="match status" value="1"/>
</dbReference>
<dbReference type="Gene3D" id="1.10.287.470">
    <property type="entry name" value="Helix hairpin bin"/>
    <property type="match status" value="1"/>
</dbReference>
<dbReference type="InterPro" id="IPR058627">
    <property type="entry name" value="MdtA-like_C"/>
</dbReference>
<feature type="coiled-coil region" evidence="3">
    <location>
        <begin position="133"/>
        <end position="174"/>
    </location>
</feature>
<dbReference type="Pfam" id="PF25944">
    <property type="entry name" value="Beta-barrel_RND"/>
    <property type="match status" value="1"/>
</dbReference>
<dbReference type="Gene3D" id="2.40.420.20">
    <property type="match status" value="1"/>
</dbReference>
<dbReference type="Pfam" id="PF25967">
    <property type="entry name" value="RND-MFP_C"/>
    <property type="match status" value="1"/>
</dbReference>
<dbReference type="RefSeq" id="WP_228346342.1">
    <property type="nucleotide sequence ID" value="NZ_CP046056.1"/>
</dbReference>
<keyword evidence="9" id="KW-1185">Reference proteome</keyword>
<evidence type="ECO:0000259" key="4">
    <source>
        <dbReference type="Pfam" id="PF25876"/>
    </source>
</evidence>
<dbReference type="EMBL" id="CP046056">
    <property type="protein sequence ID" value="QQD23802.1"/>
    <property type="molecule type" value="Genomic_DNA"/>
</dbReference>
<dbReference type="Pfam" id="PF25917">
    <property type="entry name" value="BSH_RND"/>
    <property type="match status" value="1"/>
</dbReference>
<evidence type="ECO:0000259" key="5">
    <source>
        <dbReference type="Pfam" id="PF25917"/>
    </source>
</evidence>
<dbReference type="NCBIfam" id="TIGR01730">
    <property type="entry name" value="RND_mfp"/>
    <property type="match status" value="1"/>
</dbReference>
<sequence length="382" mass="40609">MGKTEPNIRYGLPLLLGSLLTLVVGCSEQKSAGAAAPQMPPPAVEVVTLQEQTLVLTDLLPARVTAYRSAEIRPQVSGIITKRFFEEGATVAAGDKLYQIDPTLYEAALASAKAQLAVAEANAYAAKLKAERYKKLSRNASISEQELDDSEAAAKQTEAQVQAAKAAVRSAQVNLSYTEITAPIPGVISRSNITEGALVSAQQANPLTTIRQLNPVYVDIQRPAGALMAMKSTGLSRDVTVELDNGTAYGEVGQLQFADVSVDPGTGTVNVRALFQNEDSVLLPGMFVRAKVPNTRLENALLIPQKAIIRQGSAVTTAMVVNSDNIVEMRVVEVSRAVGDQWLLKHGLQAGDRVIVNGIQKVQTGIPVTPEDVTDRNAATQG</sequence>
<evidence type="ECO:0000256" key="3">
    <source>
        <dbReference type="SAM" id="Coils"/>
    </source>
</evidence>
<gene>
    <name evidence="8" type="ORF">GJQ55_04605</name>
</gene>
<dbReference type="Gene3D" id="2.40.30.170">
    <property type="match status" value="1"/>
</dbReference>
<evidence type="ECO:0000259" key="6">
    <source>
        <dbReference type="Pfam" id="PF25944"/>
    </source>
</evidence>
<feature type="domain" description="Multidrug resistance protein MdtA-like C-terminal permuted SH3" evidence="7">
    <location>
        <begin position="299"/>
        <end position="361"/>
    </location>
</feature>
<dbReference type="PANTHER" id="PTHR30158">
    <property type="entry name" value="ACRA/E-RELATED COMPONENT OF DRUG EFFLUX TRANSPORTER"/>
    <property type="match status" value="1"/>
</dbReference>
<dbReference type="GO" id="GO:0046677">
    <property type="term" value="P:response to antibiotic"/>
    <property type="evidence" value="ECO:0007669"/>
    <property type="project" value="TreeGrafter"/>
</dbReference>
<reference evidence="8 9" key="1">
    <citation type="submission" date="2019-11" db="EMBL/GenBank/DDBJ databases">
        <title>Venatorbacter sp. nov. a predator of Campylobacter and other Gram-negative bacteria.</title>
        <authorList>
            <person name="Saeedi A."/>
            <person name="Cummings N.J."/>
            <person name="Connerton I.F."/>
            <person name="Connerton P.L."/>
        </authorList>
    </citation>
    <scope>NUCLEOTIDE SEQUENCE [LARGE SCALE GENOMIC DNA]</scope>
    <source>
        <strain evidence="8">XL5</strain>
    </source>
</reference>
<evidence type="ECO:0000313" key="9">
    <source>
        <dbReference type="Proteomes" id="UP000596074"/>
    </source>
</evidence>
<evidence type="ECO:0000256" key="2">
    <source>
        <dbReference type="ARBA" id="ARBA00009477"/>
    </source>
</evidence>